<reference evidence="1 2" key="1">
    <citation type="submission" date="2017-09" db="EMBL/GenBank/DDBJ databases">
        <title>Large-scale bioinformatics analysis of Bacillus genomes uncovers conserved roles of natural products in bacterial physiology.</title>
        <authorList>
            <consortium name="Agbiome Team Llc"/>
            <person name="Bleich R.M."/>
            <person name="Kirk G.J."/>
            <person name="Santa Maria K.C."/>
            <person name="Allen S.E."/>
            <person name="Farag S."/>
            <person name="Shank E.A."/>
            <person name="Bowers A."/>
        </authorList>
    </citation>
    <scope>NUCLEOTIDE SEQUENCE [LARGE SCALE GENOMIC DNA]</scope>
    <source>
        <strain evidence="1 2">AFS015413</strain>
    </source>
</reference>
<evidence type="ECO:0000313" key="2">
    <source>
        <dbReference type="Proteomes" id="UP000220397"/>
    </source>
</evidence>
<gene>
    <name evidence="1" type="ORF">CN398_05905</name>
</gene>
<evidence type="ECO:0000313" key="1">
    <source>
        <dbReference type="EMBL" id="PFB09139.1"/>
    </source>
</evidence>
<protein>
    <submittedName>
        <fullName evidence="1">Uncharacterized protein</fullName>
    </submittedName>
</protein>
<comment type="caution">
    <text evidence="1">The sequence shown here is derived from an EMBL/GenBank/DDBJ whole genome shotgun (WGS) entry which is preliminary data.</text>
</comment>
<dbReference type="Proteomes" id="UP000220397">
    <property type="component" value="Unassembled WGS sequence"/>
</dbReference>
<dbReference type="EMBL" id="NTUS01000013">
    <property type="protein sequence ID" value="PFB09139.1"/>
    <property type="molecule type" value="Genomic_DNA"/>
</dbReference>
<sequence>MLKSKIVTIGTDFFNIPQQVIRMYEKITNVKVKEEFKCSALHFMNSNYINKVSAKKLNQYYEVFEPSILDDENLNIFCFDSMEDFGIFDIHGILKEKSLVIDKIDEEEYGMTIWELLTYCNKSHKIHNNGEHKVVLFDALTGKEYTIREFEPRREFVKETDKTVEFSIYPVKIDSVKEVKKVSVSEFVQSKLEEHNKNPNWLANEMNISTSSIYGKIDRDSFNAYDLLNLTKIFNLSLEELLEKTL</sequence>
<proteinExistence type="predicted"/>
<name>A0A9X6VEB2_BACTU</name>
<accession>A0A9X6VEB2</accession>
<dbReference type="RefSeq" id="WP_098368635.1">
    <property type="nucleotide sequence ID" value="NZ_JARSYC010000071.1"/>
</dbReference>
<dbReference type="AlphaFoldDB" id="A0A9X6VEB2"/>
<organism evidence="1 2">
    <name type="scientific">Bacillus thuringiensis</name>
    <dbReference type="NCBI Taxonomy" id="1428"/>
    <lineage>
        <taxon>Bacteria</taxon>
        <taxon>Bacillati</taxon>
        <taxon>Bacillota</taxon>
        <taxon>Bacilli</taxon>
        <taxon>Bacillales</taxon>
        <taxon>Bacillaceae</taxon>
        <taxon>Bacillus</taxon>
        <taxon>Bacillus cereus group</taxon>
    </lineage>
</organism>